<feature type="signal peptide" evidence="1">
    <location>
        <begin position="1"/>
        <end position="20"/>
    </location>
</feature>
<dbReference type="EMBL" id="FRCY01000022">
    <property type="protein sequence ID" value="SHN34163.1"/>
    <property type="molecule type" value="Genomic_DNA"/>
</dbReference>
<evidence type="ECO:0000313" key="2">
    <source>
        <dbReference type="EMBL" id="SHN34163.1"/>
    </source>
</evidence>
<dbReference type="Pfam" id="PF14121">
    <property type="entry name" value="Porin_10"/>
    <property type="match status" value="1"/>
</dbReference>
<reference evidence="2 3" key="1">
    <citation type="submission" date="2016-11" db="EMBL/GenBank/DDBJ databases">
        <authorList>
            <person name="Jaros S."/>
            <person name="Januszkiewicz K."/>
            <person name="Wedrychowicz H."/>
        </authorList>
    </citation>
    <scope>NUCLEOTIDE SEQUENCE [LARGE SCALE GENOMIC DNA]</scope>
    <source>
        <strain evidence="2 3">CGMCC 1.6102</strain>
    </source>
</reference>
<dbReference type="OrthoDB" id="1489309at2"/>
<feature type="chain" id="PRO_5012703578" evidence="1">
    <location>
        <begin position="21"/>
        <end position="636"/>
    </location>
</feature>
<evidence type="ECO:0000313" key="3">
    <source>
        <dbReference type="Proteomes" id="UP000184513"/>
    </source>
</evidence>
<gene>
    <name evidence="2" type="ORF">SAMN04488057_12254</name>
</gene>
<organism evidence="2 3">
    <name type="scientific">Cyclobacterium lianum</name>
    <dbReference type="NCBI Taxonomy" id="388280"/>
    <lineage>
        <taxon>Bacteria</taxon>
        <taxon>Pseudomonadati</taxon>
        <taxon>Bacteroidota</taxon>
        <taxon>Cytophagia</taxon>
        <taxon>Cytophagales</taxon>
        <taxon>Cyclobacteriaceae</taxon>
        <taxon>Cyclobacterium</taxon>
    </lineage>
</organism>
<dbReference type="Proteomes" id="UP000184513">
    <property type="component" value="Unassembled WGS sequence"/>
</dbReference>
<dbReference type="STRING" id="388280.SAMN04488057_12254"/>
<accession>A0A1M7QRE9</accession>
<name>A0A1M7QRE9_9BACT</name>
<dbReference type="AlphaFoldDB" id="A0A1M7QRE9"/>
<keyword evidence="1" id="KW-0732">Signal</keyword>
<dbReference type="InterPro" id="IPR025631">
    <property type="entry name" value="Porin_10"/>
</dbReference>
<sequence>MRSFLAVYTVLLMLGSPLLAQQTTTEDEDESSPRRGLLDDSTKMVYGPNTSLYFYEKSVRNNRLQKIELDTSLTGFHNYEAVADTWYKYQDLANLGTAARPIFYEVPRQIGSVSGFNAYDLYHNAADSIRYYDTKSPHTKIAAFFGGGNRNKLDVEFVRNIKPNWNVGIAYRTIRARKTLNPTRRDDNNVVNDSYEMHTNYHSENGKYRLLAAFTRMKHNVNEQGGIIPPEVDTTSLYFTYEDSKVWLRNSRAVDLRQEYHLYHEYQLLKGWQVYHIFDKKKQEVTFFSNLGSSDAAFFNENRFNSSDTTLVHSKTDTTNNHNHFSVWKNEVGFKGDFGPVYYNAYLKFRSGRMASRFFTSNNTFTELYLGGALRGEINENWVFEAEGEYLIPNGYRVKGLFISPILDVSYTKALYKPSLAQERYMGNHYRWDNDFANTGVDQVQGTIKADFTHIKLRPNLTINRINNYTFYNEEQVPEQVSEEAFMVIPGLSAHFVFARKINWQSEAYYTLVTGGAAEKFRIPEIFVNSRVFFDGPLFDENVYVQLGLELRYRSDNYSPAYMPATQQFYLQNDFNVYAYPVADAFLNFRINRTRVLFRYNHLNAGFMENDGYFVTPGYTGLKNMLDLGISWYFFD</sequence>
<evidence type="ECO:0000256" key="1">
    <source>
        <dbReference type="SAM" id="SignalP"/>
    </source>
</evidence>
<keyword evidence="3" id="KW-1185">Reference proteome</keyword>
<proteinExistence type="predicted"/>
<protein>
    <submittedName>
        <fullName evidence="2">Putative porin</fullName>
    </submittedName>
</protein>